<organism evidence="2 3">
    <name type="scientific">Bugula neritina</name>
    <name type="common">Brown bryozoan</name>
    <name type="synonym">Sertularia neritina</name>
    <dbReference type="NCBI Taxonomy" id="10212"/>
    <lineage>
        <taxon>Eukaryota</taxon>
        <taxon>Metazoa</taxon>
        <taxon>Spiralia</taxon>
        <taxon>Lophotrochozoa</taxon>
        <taxon>Bryozoa</taxon>
        <taxon>Gymnolaemata</taxon>
        <taxon>Cheilostomatida</taxon>
        <taxon>Flustrina</taxon>
        <taxon>Buguloidea</taxon>
        <taxon>Bugulidae</taxon>
        <taxon>Bugula</taxon>
    </lineage>
</organism>
<dbReference type="InterPro" id="IPR012677">
    <property type="entry name" value="Nucleotide-bd_a/b_plait_sf"/>
</dbReference>
<dbReference type="GO" id="GO:0031123">
    <property type="term" value="P:RNA 3'-end processing"/>
    <property type="evidence" value="ECO:0007669"/>
    <property type="project" value="TreeGrafter"/>
</dbReference>
<proteinExistence type="predicted"/>
<dbReference type="SUPFAM" id="SSF81301">
    <property type="entry name" value="Nucleotidyltransferase"/>
    <property type="match status" value="1"/>
</dbReference>
<dbReference type="GO" id="GO:1990817">
    <property type="term" value="F:poly(A) RNA polymerase activity"/>
    <property type="evidence" value="ECO:0007669"/>
    <property type="project" value="TreeGrafter"/>
</dbReference>
<name>A0A7J7J6H5_BUGNE</name>
<dbReference type="InterPro" id="IPR043519">
    <property type="entry name" value="NT_sf"/>
</dbReference>
<dbReference type="Gene3D" id="3.30.70.330">
    <property type="match status" value="1"/>
</dbReference>
<accession>A0A7J7J6H5</accession>
<evidence type="ECO:0000313" key="2">
    <source>
        <dbReference type="EMBL" id="KAF6021028.1"/>
    </source>
</evidence>
<gene>
    <name evidence="2" type="ORF">EB796_020675</name>
</gene>
<dbReference type="PANTHER" id="PTHR12271">
    <property type="entry name" value="POLY A POLYMERASE CID PAP -RELATED"/>
    <property type="match status" value="1"/>
</dbReference>
<dbReference type="EMBL" id="VXIV02003139">
    <property type="protein sequence ID" value="KAF6021028.1"/>
    <property type="molecule type" value="Genomic_DNA"/>
</dbReference>
<protein>
    <submittedName>
        <fullName evidence="2">MTPAP</fullName>
    </submittedName>
</protein>
<sequence>MISSLRVTNMTSTSWLYQLILINSHTYKKTLVGLKLQNRTFSKRNLDSHTNFSADTEKSAEIKKNDVSKRQISIKLSSLEKLVSESGHAPVPASALQYIKNHVTKKNDRAERVGTELNKNSLTVSSLITSEDVKAKPPEPKMQAMLSNALPYIQEVAREKERAKKSLALKFKSETLSGVQKLCEEYGEVENIEMFPGHALVEFKTGSSANGMMSEVQPPITSRPSFHSHRARLIHLLGDNLRTSSTTPKFSNAADRLVNKKQLIRSVNKCRTIGECVTTTVDAYQIPNIQVKYNYLLCQQIDDLLYAAMPQSCVIPHGSLLSSLATKYSDLDLVLHPVGLAVYGINELQQSKSNSKFKSFYKRSQMLSNTEEFERDMVYNLSFQLRNFAIGCHKIISLHKARVPIVRFSSEVTGGRSDITCNININDGVLASCLLRRVCEYNVHVRLLCQCIRVWARNHGLTDDQPGKYMINFSLSHLVISFLQSLDVLPSIEHLIQADVEPRNDVTYSIDLEVLGTLYLLFFDYWAKFDYSGAIDIYHGSVIPSKNLSSEFRESSSFLKIIHTQDESFNVARRTGDEYLELFKHLCTRTHKLLFKHKDKRTIGAMFSETHRL</sequence>
<dbReference type="Proteomes" id="UP000593567">
    <property type="component" value="Unassembled WGS sequence"/>
</dbReference>
<dbReference type="AlphaFoldDB" id="A0A7J7J6H5"/>
<feature type="domain" description="Poly(A) RNA polymerase mitochondrial-like central palm" evidence="1">
    <location>
        <begin position="278"/>
        <end position="429"/>
    </location>
</feature>
<reference evidence="2" key="1">
    <citation type="submission" date="2020-06" db="EMBL/GenBank/DDBJ databases">
        <title>Draft genome of Bugula neritina, a colonial animal packing powerful symbionts and potential medicines.</title>
        <authorList>
            <person name="Rayko M."/>
        </authorList>
    </citation>
    <scope>NUCLEOTIDE SEQUENCE [LARGE SCALE GENOMIC DNA]</scope>
    <source>
        <strain evidence="2">Kwan_BN1</strain>
    </source>
</reference>
<evidence type="ECO:0000313" key="3">
    <source>
        <dbReference type="Proteomes" id="UP000593567"/>
    </source>
</evidence>
<dbReference type="Gene3D" id="1.10.1410.10">
    <property type="match status" value="1"/>
</dbReference>
<dbReference type="SUPFAM" id="SSF81631">
    <property type="entry name" value="PAP/OAS1 substrate-binding domain"/>
    <property type="match status" value="1"/>
</dbReference>
<dbReference type="OrthoDB" id="6091075at2759"/>
<dbReference type="InterPro" id="IPR054708">
    <property type="entry name" value="MTPAP-like_central"/>
</dbReference>
<keyword evidence="3" id="KW-1185">Reference proteome</keyword>
<evidence type="ECO:0000259" key="1">
    <source>
        <dbReference type="Pfam" id="PF22600"/>
    </source>
</evidence>
<comment type="caution">
    <text evidence="2">The sequence shown here is derived from an EMBL/GenBank/DDBJ whole genome shotgun (WGS) entry which is preliminary data.</text>
</comment>
<dbReference type="Pfam" id="PF22600">
    <property type="entry name" value="MTPAP-like_central"/>
    <property type="match status" value="1"/>
</dbReference>
<dbReference type="Gene3D" id="3.30.460.10">
    <property type="entry name" value="Beta Polymerase, domain 2"/>
    <property type="match status" value="1"/>
</dbReference>
<dbReference type="PANTHER" id="PTHR12271:SF127">
    <property type="entry name" value="SPECKLE TARGETED PIP5K1A-REGULATED POLY(A) POLYMERASE"/>
    <property type="match status" value="1"/>
</dbReference>